<dbReference type="Proteomes" id="UP000008385">
    <property type="component" value="Chromosome"/>
</dbReference>
<evidence type="ECO:0000256" key="2">
    <source>
        <dbReference type="ARBA" id="ARBA00023002"/>
    </source>
</evidence>
<organism evidence="3 4">
    <name type="scientific">Ramlibacter tataouinensis (strain ATCC BAA-407 / DSM 14655 / LMG 21543 / TTB310)</name>
    <dbReference type="NCBI Taxonomy" id="365046"/>
    <lineage>
        <taxon>Bacteria</taxon>
        <taxon>Pseudomonadati</taxon>
        <taxon>Pseudomonadota</taxon>
        <taxon>Betaproteobacteria</taxon>
        <taxon>Burkholderiales</taxon>
        <taxon>Comamonadaceae</taxon>
        <taxon>Ramlibacter</taxon>
    </lineage>
</organism>
<dbReference type="PANTHER" id="PTHR44196:SF2">
    <property type="entry name" value="SHORT-CHAIN DEHYDROGENASE-RELATED"/>
    <property type="match status" value="1"/>
</dbReference>
<keyword evidence="4" id="KW-1185">Reference proteome</keyword>
<protein>
    <recommendedName>
        <fullName evidence="5">Oxidoreductase</fullName>
    </recommendedName>
</protein>
<keyword evidence="2" id="KW-0560">Oxidoreductase</keyword>
<accession>F5Y2B5</accession>
<dbReference type="RefSeq" id="WP_013899322.1">
    <property type="nucleotide sequence ID" value="NC_015677.1"/>
</dbReference>
<dbReference type="eggNOG" id="COG0300">
    <property type="taxonomic scope" value="Bacteria"/>
</dbReference>
<dbReference type="CDD" id="cd05233">
    <property type="entry name" value="SDR_c"/>
    <property type="match status" value="1"/>
</dbReference>
<evidence type="ECO:0008006" key="5">
    <source>
        <dbReference type="Google" id="ProtNLM"/>
    </source>
</evidence>
<evidence type="ECO:0000256" key="1">
    <source>
        <dbReference type="ARBA" id="ARBA00006484"/>
    </source>
</evidence>
<dbReference type="AlphaFoldDB" id="F5Y2B5"/>
<dbReference type="EMBL" id="CP000245">
    <property type="protein sequence ID" value="AEG91089.1"/>
    <property type="molecule type" value="Genomic_DNA"/>
</dbReference>
<dbReference type="GO" id="GO:0016020">
    <property type="term" value="C:membrane"/>
    <property type="evidence" value="ECO:0007669"/>
    <property type="project" value="TreeGrafter"/>
</dbReference>
<dbReference type="KEGG" id="rta:Rta_00290"/>
<sequence>MDSTEPSARPLAVVTGASSGIGLHLARCAVQHGYDLVVAADRPLEDAVAQLRALGCRSVQALQVDLATRQGVDAVCEATQGRPVDALLANAGQGRGGAFLDQDFAILQNVIDTNVTGTLYLVHRLAGAMVQQGRGRILVTGSIAFFPGAYNAVYNGTKAFIDSWARALRNEIGDTGVTLTLLMPGLTESAFFQRAGMLDTKLGADLPKDDPAEVARAGFDALLQGRSEIIPGWHNKLQAAGAQLMPAQLVAEAHRWVAQPGSARRRPATDGR</sequence>
<gene>
    <name evidence="3" type="ordered locus">Rta_00290</name>
</gene>
<dbReference type="Pfam" id="PF00106">
    <property type="entry name" value="adh_short"/>
    <property type="match status" value="1"/>
</dbReference>
<dbReference type="STRING" id="365046.Rta_00290"/>
<name>F5Y2B5_RAMTT</name>
<comment type="similarity">
    <text evidence="1">Belongs to the short-chain dehydrogenases/reductases (SDR) family.</text>
</comment>
<dbReference type="InterPro" id="IPR002347">
    <property type="entry name" value="SDR_fam"/>
</dbReference>
<dbReference type="HOGENOM" id="CLU_010194_2_1_4"/>
<proteinExistence type="inferred from homology"/>
<dbReference type="PRINTS" id="PR00081">
    <property type="entry name" value="GDHRDH"/>
</dbReference>
<evidence type="ECO:0000313" key="3">
    <source>
        <dbReference type="EMBL" id="AEG91089.1"/>
    </source>
</evidence>
<dbReference type="PANTHER" id="PTHR44196">
    <property type="entry name" value="DEHYDROGENASE/REDUCTASE SDR FAMILY MEMBER 7B"/>
    <property type="match status" value="1"/>
</dbReference>
<dbReference type="InterPro" id="IPR036291">
    <property type="entry name" value="NAD(P)-bd_dom_sf"/>
</dbReference>
<dbReference type="OrthoDB" id="9810734at2"/>
<dbReference type="GO" id="GO:0016491">
    <property type="term" value="F:oxidoreductase activity"/>
    <property type="evidence" value="ECO:0007669"/>
    <property type="project" value="UniProtKB-KW"/>
</dbReference>
<reference evidence="4" key="1">
    <citation type="submission" date="2006-01" db="EMBL/GenBank/DDBJ databases">
        <title>Genome of the cyst-dividing bacterium Ramlibacter tataouinensis.</title>
        <authorList>
            <person name="Barakat M."/>
            <person name="Ortet P."/>
            <person name="De Luca G."/>
            <person name="Jourlin-Castelli C."/>
            <person name="Ansaldi M."/>
            <person name="Py B."/>
            <person name="Fichant G."/>
            <person name="Coutinho P."/>
            <person name="Voulhoux R."/>
            <person name="Bastien O."/>
            <person name="Roy S."/>
            <person name="Marechal E."/>
            <person name="Henrissat B."/>
            <person name="Quentin Y."/>
            <person name="Noirot P."/>
            <person name="Filloux A."/>
            <person name="Mejean V."/>
            <person name="DuBow M."/>
            <person name="Barras F."/>
            <person name="Heulin T."/>
        </authorList>
    </citation>
    <scope>NUCLEOTIDE SEQUENCE [LARGE SCALE GENOMIC DNA]</scope>
    <source>
        <strain evidence="4">ATCC BAA-407 / DSM 14655 / LMG 21543 / TTB310</strain>
    </source>
</reference>
<evidence type="ECO:0000313" key="4">
    <source>
        <dbReference type="Proteomes" id="UP000008385"/>
    </source>
</evidence>
<dbReference type="SUPFAM" id="SSF51735">
    <property type="entry name" value="NAD(P)-binding Rossmann-fold domains"/>
    <property type="match status" value="1"/>
</dbReference>
<dbReference type="Gene3D" id="3.40.50.720">
    <property type="entry name" value="NAD(P)-binding Rossmann-like Domain"/>
    <property type="match status" value="1"/>
</dbReference>
<reference evidence="3 4" key="2">
    <citation type="journal article" date="2011" name="PLoS ONE">
        <title>The Cyst-Dividing Bacterium Ramlibacter tataouinensis TTB310 Genome Reveals a Well-Stocked Toolbox for Adaptation to a Desert Environment.</title>
        <authorList>
            <person name="De Luca G."/>
            <person name="Barakat M."/>
            <person name="Ortet P."/>
            <person name="Fochesato S."/>
            <person name="Jourlin-Castelli C."/>
            <person name="Ansaldi M."/>
            <person name="Py B."/>
            <person name="Fichant G."/>
            <person name="Coutinho P.M."/>
            <person name="Voulhoux R."/>
            <person name="Bastien O."/>
            <person name="Marechal E."/>
            <person name="Henrissat B."/>
            <person name="Quentin Y."/>
            <person name="Noirot P."/>
            <person name="Filloux A."/>
            <person name="Mejean V."/>
            <person name="Dubow M.S."/>
            <person name="Barras F."/>
            <person name="Barbe V."/>
            <person name="Weissenbach J."/>
            <person name="Mihalcescu I."/>
            <person name="Vermeglio A."/>
            <person name="Achouak W."/>
            <person name="Heulin T."/>
        </authorList>
    </citation>
    <scope>NUCLEOTIDE SEQUENCE [LARGE SCALE GENOMIC DNA]</scope>
    <source>
        <strain evidence="4">ATCC BAA-407 / DSM 14655 / LMG 21543 / TTB310</strain>
    </source>
</reference>